<reference evidence="2 3" key="1">
    <citation type="submission" date="2019-04" db="EMBL/GenBank/DDBJ databases">
        <authorList>
            <person name="Li M."/>
            <person name="Gao C."/>
        </authorList>
    </citation>
    <scope>NUCLEOTIDE SEQUENCE [LARGE SCALE GENOMIC DNA]</scope>
    <source>
        <strain evidence="2 3">BGMRC 2031</strain>
    </source>
</reference>
<comment type="caution">
    <text evidence="2">The sequence shown here is derived from an EMBL/GenBank/DDBJ whole genome shotgun (WGS) entry which is preliminary data.</text>
</comment>
<dbReference type="Proteomes" id="UP000305202">
    <property type="component" value="Unassembled WGS sequence"/>
</dbReference>
<feature type="chain" id="PRO_5047389567" description="Lectin-like protein BA14k" evidence="1">
    <location>
        <begin position="27"/>
        <end position="110"/>
    </location>
</feature>
<gene>
    <name evidence="2" type="ORF">FCN80_08405</name>
</gene>
<sequence length="110" mass="11987">MRRANLKFFTGLIILLSIGAAAPASAWPYNPYPWPDPAFAWGPPGPPGPVLLVAPEPPGPQVIYVTPPAPRQWIEKGPQYRYYCPEPAGYYPAVSRCPKGWLKVAGQSGQ</sequence>
<evidence type="ECO:0008006" key="4">
    <source>
        <dbReference type="Google" id="ProtNLM"/>
    </source>
</evidence>
<proteinExistence type="predicted"/>
<keyword evidence="3" id="KW-1185">Reference proteome</keyword>
<name>A0ABY2SPE4_9HYPH</name>
<feature type="signal peptide" evidence="1">
    <location>
        <begin position="1"/>
        <end position="26"/>
    </location>
</feature>
<evidence type="ECO:0000256" key="1">
    <source>
        <dbReference type="SAM" id="SignalP"/>
    </source>
</evidence>
<keyword evidence="1" id="KW-0732">Signal</keyword>
<organism evidence="2 3">
    <name type="scientific">Martelella alba</name>
    <dbReference type="NCBI Taxonomy" id="2590451"/>
    <lineage>
        <taxon>Bacteria</taxon>
        <taxon>Pseudomonadati</taxon>
        <taxon>Pseudomonadota</taxon>
        <taxon>Alphaproteobacteria</taxon>
        <taxon>Hyphomicrobiales</taxon>
        <taxon>Aurantimonadaceae</taxon>
        <taxon>Martelella</taxon>
    </lineage>
</organism>
<dbReference type="EMBL" id="SZPQ01000009">
    <property type="protein sequence ID" value="TKI07011.1"/>
    <property type="molecule type" value="Genomic_DNA"/>
</dbReference>
<evidence type="ECO:0000313" key="3">
    <source>
        <dbReference type="Proteomes" id="UP000305202"/>
    </source>
</evidence>
<accession>A0ABY2SPE4</accession>
<evidence type="ECO:0000313" key="2">
    <source>
        <dbReference type="EMBL" id="TKI07011.1"/>
    </source>
</evidence>
<protein>
    <recommendedName>
        <fullName evidence="4">Lectin-like protein BA14k</fullName>
    </recommendedName>
</protein>